<dbReference type="AlphaFoldDB" id="A0AAV7JCD2"/>
<evidence type="ECO:0000313" key="1">
    <source>
        <dbReference type="EMBL" id="KAI6646366.1"/>
    </source>
</evidence>
<name>A0AAV7JCD2_9METZ</name>
<accession>A0AAV7JCD2</accession>
<comment type="caution">
    <text evidence="1">The sequence shown here is derived from an EMBL/GenBank/DDBJ whole genome shotgun (WGS) entry which is preliminary data.</text>
</comment>
<sequence>MEKLTAKFHTFIITKGGGGRCNTPIKGDISSFRCLAKEVGWGNFWNHNVLNDYITSATCSPSTSYARLRVYERFIHFLRSQFPNLLSPPERMVTIESMLKAIKEALGKDRHYRGKITMTSSRTRMPHSLNVLR</sequence>
<dbReference type="Proteomes" id="UP001165289">
    <property type="component" value="Unassembled WGS sequence"/>
</dbReference>
<evidence type="ECO:0000313" key="2">
    <source>
        <dbReference type="Proteomes" id="UP001165289"/>
    </source>
</evidence>
<dbReference type="EMBL" id="JAKMXF010000355">
    <property type="protein sequence ID" value="KAI6646366.1"/>
    <property type="molecule type" value="Genomic_DNA"/>
</dbReference>
<gene>
    <name evidence="1" type="ORF">LOD99_9237</name>
</gene>
<organism evidence="1 2">
    <name type="scientific">Oopsacas minuta</name>
    <dbReference type="NCBI Taxonomy" id="111878"/>
    <lineage>
        <taxon>Eukaryota</taxon>
        <taxon>Metazoa</taxon>
        <taxon>Porifera</taxon>
        <taxon>Hexactinellida</taxon>
        <taxon>Hexasterophora</taxon>
        <taxon>Lyssacinosida</taxon>
        <taxon>Leucopsacidae</taxon>
        <taxon>Oopsacas</taxon>
    </lineage>
</organism>
<reference evidence="1 2" key="1">
    <citation type="journal article" date="2023" name="BMC Biol.">
        <title>The compact genome of the sponge Oopsacas minuta (Hexactinellida) is lacking key metazoan core genes.</title>
        <authorList>
            <person name="Santini S."/>
            <person name="Schenkelaars Q."/>
            <person name="Jourda C."/>
            <person name="Duchesne M."/>
            <person name="Belahbib H."/>
            <person name="Rocher C."/>
            <person name="Selva M."/>
            <person name="Riesgo A."/>
            <person name="Vervoort M."/>
            <person name="Leys S.P."/>
            <person name="Kodjabachian L."/>
            <person name="Le Bivic A."/>
            <person name="Borchiellini C."/>
            <person name="Claverie J.M."/>
            <person name="Renard E."/>
        </authorList>
    </citation>
    <scope>NUCLEOTIDE SEQUENCE [LARGE SCALE GENOMIC DNA]</scope>
    <source>
        <strain evidence="1">SPO-2</strain>
    </source>
</reference>
<proteinExistence type="predicted"/>
<keyword evidence="2" id="KW-1185">Reference proteome</keyword>
<protein>
    <submittedName>
        <fullName evidence="1">Uncharacterized protein</fullName>
    </submittedName>
</protein>